<dbReference type="AlphaFoldDB" id="A0A1X7SVI0"/>
<dbReference type="EnsemblMetazoa" id="Aqu2.1.06108_001">
    <property type="protein sequence ID" value="Aqu2.1.06108_001"/>
    <property type="gene ID" value="Aqu2.1.06108"/>
</dbReference>
<dbReference type="InParanoid" id="A0A1X7SVI0"/>
<name>A0A1X7SVI0_AMPQE</name>
<accession>A0A1X7SVI0</accession>
<sequence length="93" mass="10766">LQLDRKPLRSDLHRLFTSSAAHYSTIGTALDVQVDDVLHSPMAASDKLILVFKRWIDSDNDVTWRKVLQVCDDYPEIFGRVKVEVEDYLFNKT</sequence>
<organism evidence="1">
    <name type="scientific">Amphimedon queenslandica</name>
    <name type="common">Sponge</name>
    <dbReference type="NCBI Taxonomy" id="400682"/>
    <lineage>
        <taxon>Eukaryota</taxon>
        <taxon>Metazoa</taxon>
        <taxon>Porifera</taxon>
        <taxon>Demospongiae</taxon>
        <taxon>Heteroscleromorpha</taxon>
        <taxon>Haplosclerida</taxon>
        <taxon>Niphatidae</taxon>
        <taxon>Amphimedon</taxon>
    </lineage>
</organism>
<protein>
    <recommendedName>
        <fullName evidence="2">Death domain-containing protein</fullName>
    </recommendedName>
</protein>
<reference evidence="1" key="1">
    <citation type="submission" date="2017-05" db="UniProtKB">
        <authorList>
            <consortium name="EnsemblMetazoa"/>
        </authorList>
    </citation>
    <scope>IDENTIFICATION</scope>
</reference>
<proteinExistence type="predicted"/>
<evidence type="ECO:0008006" key="2">
    <source>
        <dbReference type="Google" id="ProtNLM"/>
    </source>
</evidence>
<evidence type="ECO:0000313" key="1">
    <source>
        <dbReference type="EnsemblMetazoa" id="Aqu2.1.06108_001"/>
    </source>
</evidence>